<protein>
    <submittedName>
        <fullName evidence="1">Uncharacterized protein</fullName>
    </submittedName>
</protein>
<evidence type="ECO:0000313" key="1">
    <source>
        <dbReference type="EMBL" id="AMJ77018.1"/>
    </source>
</evidence>
<dbReference type="EMBL" id="CP013928">
    <property type="protein sequence ID" value="AMJ77018.1"/>
    <property type="molecule type" value="Genomic_DNA"/>
</dbReference>
<name>A0AAC9F6J5_9ALTE</name>
<proteinExistence type="predicted"/>
<sequence length="66" mass="7962">MKGWHAPNHNRQKSKKLNREIEVIALAWMKSKIDKPSWLKRKKALPLFERAVPIQHIYIAYWKPNK</sequence>
<accession>A0AAC9F6J5</accession>
<evidence type="ECO:0000313" key="2">
    <source>
        <dbReference type="Proteomes" id="UP000061468"/>
    </source>
</evidence>
<dbReference type="Proteomes" id="UP000061468">
    <property type="component" value="Chromosome"/>
</dbReference>
<dbReference type="AlphaFoldDB" id="A0AAC9F6J5"/>
<reference evidence="1 2" key="1">
    <citation type="submission" date="2015-12" db="EMBL/GenBank/DDBJ databases">
        <title>Intraspecies pangenome expansion in the marine bacterium Alteromonas.</title>
        <authorList>
            <person name="Lopez-Perez M."/>
            <person name="Rodriguez-Valera F."/>
        </authorList>
    </citation>
    <scope>NUCLEOTIDE SEQUENCE [LARGE SCALE GENOMIC DNA]</scope>
    <source>
        <strain evidence="1 2">UM8</strain>
    </source>
</reference>
<gene>
    <name evidence="1" type="ORF">AV942_01145</name>
</gene>
<organism evidence="1 2">
    <name type="scientific">Alteromonas mediterranea</name>
    <dbReference type="NCBI Taxonomy" id="314275"/>
    <lineage>
        <taxon>Bacteria</taxon>
        <taxon>Pseudomonadati</taxon>
        <taxon>Pseudomonadota</taxon>
        <taxon>Gammaproteobacteria</taxon>
        <taxon>Alteromonadales</taxon>
        <taxon>Alteromonadaceae</taxon>
        <taxon>Alteromonas/Salinimonas group</taxon>
        <taxon>Alteromonas</taxon>
    </lineage>
</organism>